<dbReference type="Proteomes" id="UP000580856">
    <property type="component" value="Unassembled WGS sequence"/>
</dbReference>
<evidence type="ECO:0000256" key="1">
    <source>
        <dbReference type="PROSITE-ProRule" id="PRU00169"/>
    </source>
</evidence>
<sequence>MLRRILFVDDEPNVLSGLRRMLHGMRREWDMRFAASGAEALTLLASEPFDVVVSDMRMPVMDGAALLHEVMDRHPGVARIVLSGHSDLDLVVRSVLPAHQYISKPCTQEKLCEIIARALSVQELLSGSDIREMVSRIESLPSLPESCRLLNEELASPEPSLARVGAIISRDIAMSAKVLKLVNSSFFGFAAHIASPEQAVTMLGLRIMRALVLSVHIFTEFDSAALRDVSISRLWEHSMRVSMVCRKIASAMGLDQVGQDQCFIAGLLHDVGKLVLAATLPERYAGVIACVRRENRLVREVEFETLGTTHAEVGAYLMGLWGLPDPVIEAVAFHHAPMHAEGGMRPVGAVHIANWLDRECHVINSEYARESLDMEFVERLGCTDRLEQWAGFVEAAEEGTGDER</sequence>
<dbReference type="CDD" id="cd00077">
    <property type="entry name" value="HDc"/>
    <property type="match status" value="1"/>
</dbReference>
<keyword evidence="4" id="KW-0808">Transferase</keyword>
<dbReference type="PANTHER" id="PTHR33525">
    <property type="match status" value="1"/>
</dbReference>
<dbReference type="InterPro" id="IPR013976">
    <property type="entry name" value="HDOD"/>
</dbReference>
<dbReference type="InterPro" id="IPR011006">
    <property type="entry name" value="CheY-like_superfamily"/>
</dbReference>
<dbReference type="PIRSF" id="PIRSF036883">
    <property type="entry name" value="RR_HD-GYP_mod"/>
    <property type="match status" value="1"/>
</dbReference>
<dbReference type="Gene3D" id="3.40.50.2300">
    <property type="match status" value="1"/>
</dbReference>
<dbReference type="AlphaFoldDB" id="A0A846QRJ5"/>
<dbReference type="SMART" id="SM00471">
    <property type="entry name" value="HDc"/>
    <property type="match status" value="1"/>
</dbReference>
<protein>
    <submittedName>
        <fullName evidence="4">Putative nucleotidyltransferase with HDIG domain</fullName>
    </submittedName>
</protein>
<dbReference type="PANTHER" id="PTHR33525:SF3">
    <property type="entry name" value="RIBONUCLEASE Y"/>
    <property type="match status" value="1"/>
</dbReference>
<gene>
    <name evidence="4" type="ORF">GGQ74_001454</name>
</gene>
<dbReference type="SUPFAM" id="SSF52172">
    <property type="entry name" value="CheY-like"/>
    <property type="match status" value="1"/>
</dbReference>
<feature type="domain" description="HDOD" evidence="3">
    <location>
        <begin position="140"/>
        <end position="337"/>
    </location>
</feature>
<dbReference type="SUPFAM" id="SSF109604">
    <property type="entry name" value="HD-domain/PDEase-like"/>
    <property type="match status" value="1"/>
</dbReference>
<proteinExistence type="predicted"/>
<dbReference type="SMART" id="SM00448">
    <property type="entry name" value="REC"/>
    <property type="match status" value="1"/>
</dbReference>
<dbReference type="PROSITE" id="PS51833">
    <property type="entry name" value="HDOD"/>
    <property type="match status" value="1"/>
</dbReference>
<dbReference type="Gene3D" id="1.10.3210.10">
    <property type="entry name" value="Hypothetical protein af1432"/>
    <property type="match status" value="1"/>
</dbReference>
<organism evidence="4 5">
    <name type="scientific">Desulfobaculum xiamenense</name>
    <dbReference type="NCBI Taxonomy" id="995050"/>
    <lineage>
        <taxon>Bacteria</taxon>
        <taxon>Pseudomonadati</taxon>
        <taxon>Thermodesulfobacteriota</taxon>
        <taxon>Desulfovibrionia</taxon>
        <taxon>Desulfovibrionales</taxon>
        <taxon>Desulfovibrionaceae</taxon>
        <taxon>Desulfobaculum</taxon>
    </lineage>
</organism>
<dbReference type="PROSITE" id="PS50110">
    <property type="entry name" value="RESPONSE_REGULATORY"/>
    <property type="match status" value="1"/>
</dbReference>
<dbReference type="InterPro" id="IPR001789">
    <property type="entry name" value="Sig_transdc_resp-reg_receiver"/>
</dbReference>
<name>A0A846QRJ5_9BACT</name>
<dbReference type="CDD" id="cd17569">
    <property type="entry name" value="REC_HupR-like"/>
    <property type="match status" value="1"/>
</dbReference>
<keyword evidence="5" id="KW-1185">Reference proteome</keyword>
<feature type="modified residue" description="4-aspartylphosphate" evidence="1">
    <location>
        <position position="55"/>
    </location>
</feature>
<dbReference type="InterPro" id="IPR006675">
    <property type="entry name" value="HDIG_dom"/>
</dbReference>
<accession>A0A846QRJ5</accession>
<keyword evidence="1" id="KW-0597">Phosphoprotein</keyword>
<dbReference type="GO" id="GO:0016740">
    <property type="term" value="F:transferase activity"/>
    <property type="evidence" value="ECO:0007669"/>
    <property type="project" value="UniProtKB-KW"/>
</dbReference>
<comment type="caution">
    <text evidence="4">The sequence shown here is derived from an EMBL/GenBank/DDBJ whole genome shotgun (WGS) entry which is preliminary data.</text>
</comment>
<dbReference type="Pfam" id="PF00072">
    <property type="entry name" value="Response_reg"/>
    <property type="match status" value="1"/>
</dbReference>
<dbReference type="EMBL" id="JAATJA010000001">
    <property type="protein sequence ID" value="NJB67814.1"/>
    <property type="molecule type" value="Genomic_DNA"/>
</dbReference>
<dbReference type="NCBIfam" id="TIGR00277">
    <property type="entry name" value="HDIG"/>
    <property type="match status" value="1"/>
</dbReference>
<dbReference type="GO" id="GO:0000160">
    <property type="term" value="P:phosphorelay signal transduction system"/>
    <property type="evidence" value="ECO:0007669"/>
    <property type="project" value="InterPro"/>
</dbReference>
<dbReference type="InterPro" id="IPR003607">
    <property type="entry name" value="HD/PDEase_dom"/>
</dbReference>
<evidence type="ECO:0000259" key="3">
    <source>
        <dbReference type="PROSITE" id="PS51833"/>
    </source>
</evidence>
<evidence type="ECO:0000259" key="2">
    <source>
        <dbReference type="PROSITE" id="PS50110"/>
    </source>
</evidence>
<reference evidence="4 5" key="1">
    <citation type="submission" date="2020-03" db="EMBL/GenBank/DDBJ databases">
        <title>Genomic Encyclopedia of Type Strains, Phase IV (KMG-IV): sequencing the most valuable type-strain genomes for metagenomic binning, comparative biology and taxonomic classification.</title>
        <authorList>
            <person name="Goeker M."/>
        </authorList>
    </citation>
    <scope>NUCLEOTIDE SEQUENCE [LARGE SCALE GENOMIC DNA]</scope>
    <source>
        <strain evidence="4 5">DSM 24233</strain>
    </source>
</reference>
<dbReference type="InterPro" id="IPR052340">
    <property type="entry name" value="RNase_Y/CdgJ"/>
</dbReference>
<dbReference type="InterPro" id="IPR014626">
    <property type="entry name" value="Sig_transdc_resp-reg_put"/>
</dbReference>
<dbReference type="RefSeq" id="WP_167940834.1">
    <property type="nucleotide sequence ID" value="NZ_JAATJA010000001.1"/>
</dbReference>
<dbReference type="Pfam" id="PF08668">
    <property type="entry name" value="HDOD"/>
    <property type="match status" value="1"/>
</dbReference>
<evidence type="ECO:0000313" key="5">
    <source>
        <dbReference type="Proteomes" id="UP000580856"/>
    </source>
</evidence>
<evidence type="ECO:0000313" key="4">
    <source>
        <dbReference type="EMBL" id="NJB67814.1"/>
    </source>
</evidence>
<feature type="domain" description="Response regulatory" evidence="2">
    <location>
        <begin position="4"/>
        <end position="119"/>
    </location>
</feature>